<dbReference type="InterPro" id="IPR036788">
    <property type="entry name" value="T_IF-3_C_sf"/>
</dbReference>
<reference evidence="5" key="1">
    <citation type="submission" date="2023-06" db="EMBL/GenBank/DDBJ databases">
        <title>Multi-omics analyses reveal the molecular pathogenesis toolkit of Lasiodiplodia hormozganensis, a cross-kingdom pathogen.</title>
        <authorList>
            <person name="Felix C."/>
            <person name="Meneses R."/>
            <person name="Goncalves M.F.M."/>
            <person name="Tilleman L."/>
            <person name="Duarte A.S."/>
            <person name="Jorrin-Novo J.V."/>
            <person name="Van De Peer Y."/>
            <person name="Deforce D."/>
            <person name="Van Nieuwerburgh F."/>
            <person name="Esteves A.C."/>
            <person name="Alves A."/>
        </authorList>
    </citation>
    <scope>NUCLEOTIDE SEQUENCE</scope>
    <source>
        <strain evidence="5">CBS 339.90</strain>
    </source>
</reference>
<dbReference type="SUPFAM" id="SSF55200">
    <property type="entry name" value="Translation initiation factor IF3, C-terminal domain"/>
    <property type="match status" value="1"/>
</dbReference>
<evidence type="ECO:0000256" key="2">
    <source>
        <dbReference type="ARBA" id="ARBA00022540"/>
    </source>
</evidence>
<dbReference type="GO" id="GO:0043022">
    <property type="term" value="F:ribosome binding"/>
    <property type="evidence" value="ECO:0007669"/>
    <property type="project" value="TreeGrafter"/>
</dbReference>
<evidence type="ECO:0000256" key="3">
    <source>
        <dbReference type="ARBA" id="ARBA00022917"/>
    </source>
</evidence>
<feature type="compositionally biased region" description="Basic and acidic residues" evidence="4">
    <location>
        <begin position="246"/>
        <end position="272"/>
    </location>
</feature>
<evidence type="ECO:0000313" key="5">
    <source>
        <dbReference type="EMBL" id="KAK0615438.1"/>
    </source>
</evidence>
<feature type="compositionally biased region" description="Basic and acidic residues" evidence="4">
    <location>
        <begin position="323"/>
        <end position="352"/>
    </location>
</feature>
<feature type="compositionally biased region" description="Basic and acidic residues" evidence="4">
    <location>
        <begin position="279"/>
        <end position="312"/>
    </location>
</feature>
<dbReference type="PANTHER" id="PTHR10938:SF0">
    <property type="entry name" value="TRANSLATION INITIATION FACTOR IF-3, MITOCHONDRIAL"/>
    <property type="match status" value="1"/>
</dbReference>
<dbReference type="GO" id="GO:0003743">
    <property type="term" value="F:translation initiation factor activity"/>
    <property type="evidence" value="ECO:0007669"/>
    <property type="project" value="UniProtKB-KW"/>
</dbReference>
<dbReference type="InterPro" id="IPR001288">
    <property type="entry name" value="Translation_initiation_fac_3"/>
</dbReference>
<keyword evidence="2" id="KW-0396">Initiation factor</keyword>
<feature type="region of interest" description="Disordered" evidence="4">
    <location>
        <begin position="221"/>
        <end position="368"/>
    </location>
</feature>
<evidence type="ECO:0000256" key="1">
    <source>
        <dbReference type="ARBA" id="ARBA00005439"/>
    </source>
</evidence>
<dbReference type="PANTHER" id="PTHR10938">
    <property type="entry name" value="TRANSLATION INITIATION FACTOR IF-3"/>
    <property type="match status" value="1"/>
</dbReference>
<protein>
    <recommendedName>
        <fullName evidence="7">Translation initiation factor IF-3</fullName>
    </recommendedName>
</protein>
<sequence length="368" mass="42344">MANTRHISTTTQALFRVFVQPTIAAAPSTPRAASSLIRPSTAPTAGVLFAPAFAPHSQRRTAIKYRAPVERTTPYDEEIGSRWINLVDADGVFHPRQSIRKVLDDMDRITNHLVQVVPAQEGAEFPFPVCKVVAKNVLREQERQKEKQRAKKTPDELGKTLELNWAASPNDLQHWLKRLKEFLQEGRRVEVVLGPKKRGRKATPEEIENVLQSVKDTVAEVPGAKERIEPEGEVGGILMLSYDGPKQPKEEKKKEEKKREEKKKEEKKKEAPAEEATEGQDKPKVSRWKIKEEERRKQAEAEKKQAEAERIRKIQNQMHTQRQRPERQRSEWERPERQRSERERSARPERRTFGGGMGDLSRFRVGGR</sequence>
<dbReference type="AlphaFoldDB" id="A0AA39WHD5"/>
<dbReference type="Gene3D" id="3.30.110.10">
    <property type="entry name" value="Translation initiation factor 3 (IF-3), C-terminal domain"/>
    <property type="match status" value="1"/>
</dbReference>
<dbReference type="EMBL" id="JAUJDW010000194">
    <property type="protein sequence ID" value="KAK0615438.1"/>
    <property type="molecule type" value="Genomic_DNA"/>
</dbReference>
<evidence type="ECO:0008006" key="7">
    <source>
        <dbReference type="Google" id="ProtNLM"/>
    </source>
</evidence>
<proteinExistence type="inferred from homology"/>
<keyword evidence="6" id="KW-1185">Reference proteome</keyword>
<organism evidence="5 6">
    <name type="scientific">Lasiodiplodia hormozganensis</name>
    <dbReference type="NCBI Taxonomy" id="869390"/>
    <lineage>
        <taxon>Eukaryota</taxon>
        <taxon>Fungi</taxon>
        <taxon>Dikarya</taxon>
        <taxon>Ascomycota</taxon>
        <taxon>Pezizomycotina</taxon>
        <taxon>Dothideomycetes</taxon>
        <taxon>Dothideomycetes incertae sedis</taxon>
        <taxon>Botryosphaeriales</taxon>
        <taxon>Botryosphaeriaceae</taxon>
        <taxon>Lasiodiplodia</taxon>
    </lineage>
</organism>
<gene>
    <name evidence="5" type="ORF">DIS24_g11817</name>
</gene>
<comment type="similarity">
    <text evidence="1">Belongs to the IF-3 family.</text>
</comment>
<name>A0AA39WHD5_9PEZI</name>
<dbReference type="GO" id="GO:0032790">
    <property type="term" value="P:ribosome disassembly"/>
    <property type="evidence" value="ECO:0007669"/>
    <property type="project" value="TreeGrafter"/>
</dbReference>
<accession>A0AA39WHD5</accession>
<dbReference type="Proteomes" id="UP001175001">
    <property type="component" value="Unassembled WGS sequence"/>
</dbReference>
<dbReference type="GO" id="GO:0005739">
    <property type="term" value="C:mitochondrion"/>
    <property type="evidence" value="ECO:0007669"/>
    <property type="project" value="TreeGrafter"/>
</dbReference>
<dbReference type="GO" id="GO:0070124">
    <property type="term" value="P:mitochondrial translational initiation"/>
    <property type="evidence" value="ECO:0007669"/>
    <property type="project" value="TreeGrafter"/>
</dbReference>
<evidence type="ECO:0000256" key="4">
    <source>
        <dbReference type="SAM" id="MobiDB-lite"/>
    </source>
</evidence>
<keyword evidence="3" id="KW-0648">Protein biosynthesis</keyword>
<comment type="caution">
    <text evidence="5">The sequence shown here is derived from an EMBL/GenBank/DDBJ whole genome shotgun (WGS) entry which is preliminary data.</text>
</comment>
<evidence type="ECO:0000313" key="6">
    <source>
        <dbReference type="Proteomes" id="UP001175001"/>
    </source>
</evidence>